<evidence type="ECO:0000256" key="1">
    <source>
        <dbReference type="ARBA" id="ARBA00009670"/>
    </source>
</evidence>
<keyword evidence="8" id="KW-1185">Reference proteome</keyword>
<comment type="similarity">
    <text evidence="1">Belongs to the protein kinase superfamily. ADCK protein kinase family.</text>
</comment>
<feature type="compositionally biased region" description="Acidic residues" evidence="5">
    <location>
        <begin position="501"/>
        <end position="510"/>
    </location>
</feature>
<dbReference type="GO" id="GO:0016740">
    <property type="term" value="F:transferase activity"/>
    <property type="evidence" value="ECO:0007669"/>
    <property type="project" value="UniProtKB-KW"/>
</dbReference>
<proteinExistence type="inferred from homology"/>
<feature type="region of interest" description="Disordered" evidence="5">
    <location>
        <begin position="477"/>
        <end position="601"/>
    </location>
</feature>
<dbReference type="Pfam" id="PF03109">
    <property type="entry name" value="ABC1"/>
    <property type="match status" value="1"/>
</dbReference>
<dbReference type="InterPro" id="IPR051409">
    <property type="entry name" value="Atypical_kinase_ADCK"/>
</dbReference>
<dbReference type="AlphaFoldDB" id="A0A1C3NVI1"/>
<feature type="compositionally biased region" description="Polar residues" evidence="5">
    <location>
        <begin position="585"/>
        <end position="601"/>
    </location>
</feature>
<dbReference type="PANTHER" id="PTHR43851:SF3">
    <property type="entry name" value="COENZYME Q8"/>
    <property type="match status" value="1"/>
</dbReference>
<dbReference type="Proteomes" id="UP000199013">
    <property type="component" value="Unassembled WGS sequence"/>
</dbReference>
<dbReference type="CDD" id="cd13970">
    <property type="entry name" value="ABC1_ADCK3"/>
    <property type="match status" value="1"/>
</dbReference>
<evidence type="ECO:0000256" key="3">
    <source>
        <dbReference type="ARBA" id="ARBA00022741"/>
    </source>
</evidence>
<evidence type="ECO:0000256" key="5">
    <source>
        <dbReference type="SAM" id="MobiDB-lite"/>
    </source>
</evidence>
<feature type="compositionally biased region" description="Basic residues" evidence="5">
    <location>
        <begin position="546"/>
        <end position="555"/>
    </location>
</feature>
<keyword evidence="2" id="KW-0808">Transferase</keyword>
<dbReference type="PANTHER" id="PTHR43851">
    <property type="match status" value="1"/>
</dbReference>
<name>A0A1C3NVI1_9ACTN</name>
<accession>A0A1C3NVI1</accession>
<dbReference type="GO" id="GO:0005524">
    <property type="term" value="F:ATP binding"/>
    <property type="evidence" value="ECO:0007669"/>
    <property type="project" value="UniProtKB-KW"/>
</dbReference>
<protein>
    <submittedName>
        <fullName evidence="7">ABC-1 domain-containing protein</fullName>
    </submittedName>
</protein>
<evidence type="ECO:0000256" key="2">
    <source>
        <dbReference type="ARBA" id="ARBA00022679"/>
    </source>
</evidence>
<reference evidence="8" key="1">
    <citation type="submission" date="2016-02" db="EMBL/GenBank/DDBJ databases">
        <authorList>
            <person name="Wibberg D."/>
        </authorList>
    </citation>
    <scope>NUCLEOTIDE SEQUENCE [LARGE SCALE GENOMIC DNA]</scope>
</reference>
<keyword evidence="3" id="KW-0547">Nucleotide-binding</keyword>
<evidence type="ECO:0000313" key="7">
    <source>
        <dbReference type="EMBL" id="SBW19440.1"/>
    </source>
</evidence>
<evidence type="ECO:0000259" key="6">
    <source>
        <dbReference type="Pfam" id="PF03109"/>
    </source>
</evidence>
<dbReference type="SUPFAM" id="SSF56112">
    <property type="entry name" value="Protein kinase-like (PK-like)"/>
    <property type="match status" value="1"/>
</dbReference>
<dbReference type="InterPro" id="IPR011009">
    <property type="entry name" value="Kinase-like_dom_sf"/>
</dbReference>
<evidence type="ECO:0000313" key="8">
    <source>
        <dbReference type="Proteomes" id="UP000199013"/>
    </source>
</evidence>
<sequence length="601" mass="62854">MSEIPKRAVVRTAKLASLPLGFAGRATIGAGKRLGGRPAEIVAAELQQRTAAQIFRVLGELKGGAMKLGQALSVFEAALPEDVARPYRAALTKLQDTAPALPAASVHRVLAGDLGADWQANFLSFDDTPAAAASIGQVHRAVWADGREVAVKIQYPGVGPALLGDLTQLGRAARLFSAIAPGLDIKPLVAELKERILEELDYRLEAAGQAAFAEAFDHDPDIHVPRAVAATDHVLITEWIDGKPLSTIINSGTDAERDRAGLLLVRFLYSCPARVGLLHSDPHPGNFRLLADGRLGVLDFGAVNRLPDGLPEPIGRLSRLALEGDADAVMAGLRAEGFILPTVKMKAADLLDYLVPLLAPVAAEEFRFSRNWLRGEAVRLGDPRSPAAQLGRQLNLPPSYLLIHRVTLGAVGILCQLGSAGAFRAEMQRWHPGFAPPGSATAEHAAWANQPGREVPALAVEMDADVIRPLASGSPHGLFVPAPLPGTPAPPSEASPAGGTDDGDGSDDGGADPTRPVAEQPTPAGGTAGAPAPRTPSSGAGTPSRQPKRARRPRQPKVPAPRPRDASDEPDLPAATTPGNARPGNDNSGTRNPPETAAETT</sequence>
<dbReference type="InterPro" id="IPR034646">
    <property type="entry name" value="ADCK3_dom"/>
</dbReference>
<gene>
    <name evidence="7" type="ORF">FDG2_1386</name>
</gene>
<feature type="compositionally biased region" description="Low complexity" evidence="5">
    <location>
        <begin position="521"/>
        <end position="545"/>
    </location>
</feature>
<dbReference type="EMBL" id="FLUV01000581">
    <property type="protein sequence ID" value="SBW19440.1"/>
    <property type="molecule type" value="Genomic_DNA"/>
</dbReference>
<feature type="compositionally biased region" description="Pro residues" evidence="5">
    <location>
        <begin position="482"/>
        <end position="493"/>
    </location>
</feature>
<feature type="domain" description="ABC1 atypical kinase-like" evidence="6">
    <location>
        <begin position="93"/>
        <end position="329"/>
    </location>
</feature>
<keyword evidence="4" id="KW-0067">ATP-binding</keyword>
<evidence type="ECO:0000256" key="4">
    <source>
        <dbReference type="ARBA" id="ARBA00022840"/>
    </source>
</evidence>
<organism evidence="7 8">
    <name type="scientific">Candidatus Protofrankia californiensis</name>
    <dbReference type="NCBI Taxonomy" id="1839754"/>
    <lineage>
        <taxon>Bacteria</taxon>
        <taxon>Bacillati</taxon>
        <taxon>Actinomycetota</taxon>
        <taxon>Actinomycetes</taxon>
        <taxon>Frankiales</taxon>
        <taxon>Frankiaceae</taxon>
        <taxon>Protofrankia</taxon>
    </lineage>
</organism>
<dbReference type="InterPro" id="IPR004147">
    <property type="entry name" value="ABC1_dom"/>
</dbReference>